<feature type="domain" description="GAF" evidence="2">
    <location>
        <begin position="118"/>
        <end position="251"/>
    </location>
</feature>
<dbReference type="InterPro" id="IPR003018">
    <property type="entry name" value="GAF"/>
</dbReference>
<protein>
    <recommendedName>
        <fullName evidence="2">GAF domain-containing protein</fullName>
    </recommendedName>
</protein>
<dbReference type="InterPro" id="IPR029016">
    <property type="entry name" value="GAF-like_dom_sf"/>
</dbReference>
<evidence type="ECO:0000259" key="2">
    <source>
        <dbReference type="Pfam" id="PF13185"/>
    </source>
</evidence>
<accession>A0A810KUS7</accession>
<proteinExistence type="predicted"/>
<gene>
    <name evidence="3" type="ORF">Asera_10910</name>
</gene>
<feature type="transmembrane region" description="Helical" evidence="1">
    <location>
        <begin position="12"/>
        <end position="30"/>
    </location>
</feature>
<evidence type="ECO:0000313" key="4">
    <source>
        <dbReference type="Proteomes" id="UP000680750"/>
    </source>
</evidence>
<dbReference type="SUPFAM" id="SSF55781">
    <property type="entry name" value="GAF domain-like"/>
    <property type="match status" value="1"/>
</dbReference>
<name>A0A810KUS7_9ACTN</name>
<dbReference type="AlphaFoldDB" id="A0A810KUS7"/>
<dbReference type="KEGG" id="aser:Asera_10910"/>
<keyword evidence="1" id="KW-1133">Transmembrane helix</keyword>
<sequence length="253" mass="27019">MSRLSSGVVCHYRPIAICSAVGAFALGSAASQTAGWPFWLLLAGAAAFTAVSVGLPMYAERAASVRATDARQIAERATQQMRIVVGRVLTPLAYLLGEISDARPRGGDLDQLQGQARQIVLAAACELVAPDGARACYFRAVGGRSRRLELVGYYGRAEPGTVEFVAGTPLGDAAFHLIDTDTDGFYPDLTVQAPPGWVTDDHKHRSLICVPVVTARRQFGLLTVDTEECGALHDQDRELVRLLGELLAAGLNR</sequence>
<reference evidence="3" key="1">
    <citation type="submission" date="2020-08" db="EMBL/GenBank/DDBJ databases">
        <title>Whole genome shotgun sequence of Actinocatenispora sera NBRC 101916.</title>
        <authorList>
            <person name="Komaki H."/>
            <person name="Tamura T."/>
        </authorList>
    </citation>
    <scope>NUCLEOTIDE SEQUENCE</scope>
    <source>
        <strain evidence="3">NBRC 101916</strain>
    </source>
</reference>
<dbReference type="Gene3D" id="3.30.450.40">
    <property type="match status" value="1"/>
</dbReference>
<feature type="transmembrane region" description="Helical" evidence="1">
    <location>
        <begin position="36"/>
        <end position="58"/>
    </location>
</feature>
<dbReference type="Proteomes" id="UP000680750">
    <property type="component" value="Chromosome"/>
</dbReference>
<keyword evidence="1" id="KW-0812">Transmembrane</keyword>
<keyword evidence="4" id="KW-1185">Reference proteome</keyword>
<evidence type="ECO:0000256" key="1">
    <source>
        <dbReference type="SAM" id="Phobius"/>
    </source>
</evidence>
<keyword evidence="1" id="KW-0472">Membrane</keyword>
<dbReference type="OrthoDB" id="4938008at2"/>
<organism evidence="3 4">
    <name type="scientific">Actinocatenispora sera</name>
    <dbReference type="NCBI Taxonomy" id="390989"/>
    <lineage>
        <taxon>Bacteria</taxon>
        <taxon>Bacillati</taxon>
        <taxon>Actinomycetota</taxon>
        <taxon>Actinomycetes</taxon>
        <taxon>Micromonosporales</taxon>
        <taxon>Micromonosporaceae</taxon>
        <taxon>Actinocatenispora</taxon>
    </lineage>
</organism>
<evidence type="ECO:0000313" key="3">
    <source>
        <dbReference type="EMBL" id="BCJ26983.1"/>
    </source>
</evidence>
<dbReference type="EMBL" id="AP023354">
    <property type="protein sequence ID" value="BCJ26983.1"/>
    <property type="molecule type" value="Genomic_DNA"/>
</dbReference>
<dbReference type="Pfam" id="PF13185">
    <property type="entry name" value="GAF_2"/>
    <property type="match status" value="1"/>
</dbReference>
<dbReference type="RefSeq" id="WP_030445227.1">
    <property type="nucleotide sequence ID" value="NZ_AP023354.1"/>
</dbReference>